<keyword evidence="2" id="KW-1185">Reference proteome</keyword>
<organism evidence="1 2">
    <name type="scientific">Terriglobus roseus (strain DSM 18391 / NRRL B-41598 / KBS 63)</name>
    <dbReference type="NCBI Taxonomy" id="926566"/>
    <lineage>
        <taxon>Bacteria</taxon>
        <taxon>Pseudomonadati</taxon>
        <taxon>Acidobacteriota</taxon>
        <taxon>Terriglobia</taxon>
        <taxon>Terriglobales</taxon>
        <taxon>Acidobacteriaceae</taxon>
        <taxon>Terriglobus</taxon>
    </lineage>
</organism>
<dbReference type="KEGG" id="trs:Terro_0055"/>
<sequence length="85" mass="9585">MPVLDVEACKSFVYANRIIADHFKATAQEVLEAVQTFEDTDTRLRLADLSRTAEERAAQHENLAELQERDMGVRCHCPNVAVRAV</sequence>
<dbReference type="STRING" id="926566.Terro_0055"/>
<proteinExistence type="predicted"/>
<name>I3ZAY9_TERRK</name>
<dbReference type="AlphaFoldDB" id="I3ZAY9"/>
<accession>I3ZAY9</accession>
<evidence type="ECO:0000313" key="2">
    <source>
        <dbReference type="Proteomes" id="UP000006056"/>
    </source>
</evidence>
<reference evidence="1 2" key="1">
    <citation type="submission" date="2012-06" db="EMBL/GenBank/DDBJ databases">
        <title>Complete genome of Terriglobus roseus DSM 18391.</title>
        <authorList>
            <consortium name="US DOE Joint Genome Institute (JGI-PGF)"/>
            <person name="Lucas S."/>
            <person name="Copeland A."/>
            <person name="Lapidus A."/>
            <person name="Glavina del Rio T."/>
            <person name="Dalin E."/>
            <person name="Tice H."/>
            <person name="Bruce D."/>
            <person name="Goodwin L."/>
            <person name="Pitluck S."/>
            <person name="Peters L."/>
            <person name="Mikhailova N."/>
            <person name="Munk A.C.C."/>
            <person name="Kyrpides N."/>
            <person name="Mavromatis K."/>
            <person name="Ivanova N."/>
            <person name="Brettin T."/>
            <person name="Detter J.C."/>
            <person name="Han C."/>
            <person name="Larimer F."/>
            <person name="Land M."/>
            <person name="Hauser L."/>
            <person name="Markowitz V."/>
            <person name="Cheng J.-F."/>
            <person name="Hugenholtz P."/>
            <person name="Woyke T."/>
            <person name="Wu D."/>
            <person name="Brambilla E."/>
            <person name="Klenk H.-P."/>
            <person name="Eisen J.A."/>
        </authorList>
    </citation>
    <scope>NUCLEOTIDE SEQUENCE [LARGE SCALE GENOMIC DNA]</scope>
    <source>
        <strain evidence="2">DSM 18391 / NRRL B-41598 / KBS 63</strain>
    </source>
</reference>
<gene>
    <name evidence="1" type="ordered locus">Terro_0055</name>
</gene>
<dbReference type="Proteomes" id="UP000006056">
    <property type="component" value="Chromosome"/>
</dbReference>
<dbReference type="OrthoDB" id="9859757at2"/>
<dbReference type="HOGENOM" id="CLU_2511568_0_0_0"/>
<dbReference type="EMBL" id="CP003379">
    <property type="protein sequence ID" value="AFL86407.1"/>
    <property type="molecule type" value="Genomic_DNA"/>
</dbReference>
<dbReference type="RefSeq" id="WP_014783976.1">
    <property type="nucleotide sequence ID" value="NC_018014.1"/>
</dbReference>
<protein>
    <submittedName>
        <fullName evidence="1">Uncharacterized protein</fullName>
    </submittedName>
</protein>
<evidence type="ECO:0000313" key="1">
    <source>
        <dbReference type="EMBL" id="AFL86407.1"/>
    </source>
</evidence>